<dbReference type="RefSeq" id="WP_268050155.1">
    <property type="nucleotide sequence ID" value="NZ_JAPQES010000004.1"/>
</dbReference>
<organism evidence="1 2">
    <name type="scientific">Clostridium ganghwense</name>
    <dbReference type="NCBI Taxonomy" id="312089"/>
    <lineage>
        <taxon>Bacteria</taxon>
        <taxon>Bacillati</taxon>
        <taxon>Bacillota</taxon>
        <taxon>Clostridia</taxon>
        <taxon>Eubacteriales</taxon>
        <taxon>Clostridiaceae</taxon>
        <taxon>Clostridium</taxon>
    </lineage>
</organism>
<evidence type="ECO:0000313" key="2">
    <source>
        <dbReference type="Proteomes" id="UP001079657"/>
    </source>
</evidence>
<proteinExistence type="predicted"/>
<evidence type="ECO:0000313" key="1">
    <source>
        <dbReference type="EMBL" id="MCY6371287.1"/>
    </source>
</evidence>
<reference evidence="1" key="1">
    <citation type="submission" date="2022-12" db="EMBL/GenBank/DDBJ databases">
        <authorList>
            <person name="Wang J."/>
        </authorList>
    </citation>
    <scope>NUCLEOTIDE SEQUENCE</scope>
    <source>
        <strain evidence="1">HY-42-06</strain>
    </source>
</reference>
<keyword evidence="2" id="KW-1185">Reference proteome</keyword>
<sequence length="197" mass="23239">MKNEDYLRKRYRRFAEFLSVACSRELEYFILDSRFTSAFNYRVKEIVKEVKKEGNKDIEFSVLYNTEGDVALIDANILGDFISNNYNASMEKYYKGIVLDKIIKEVINGKEKAKADFIKISYSIMYKTINELYREVKCKKEVMNNYMEKYKLAEYKGNDKAIIVIVLLIMEDVCRYISIDKDLFLSSISQIIFSKNI</sequence>
<protein>
    <submittedName>
        <fullName evidence="1">Uncharacterized protein</fullName>
    </submittedName>
</protein>
<comment type="caution">
    <text evidence="1">The sequence shown here is derived from an EMBL/GenBank/DDBJ whole genome shotgun (WGS) entry which is preliminary data.</text>
</comment>
<dbReference type="EMBL" id="JAPQES010000004">
    <property type="protein sequence ID" value="MCY6371287.1"/>
    <property type="molecule type" value="Genomic_DNA"/>
</dbReference>
<gene>
    <name evidence="1" type="ORF">OXH55_11625</name>
</gene>
<name>A0ABT4CQF3_9CLOT</name>
<accession>A0ABT4CQF3</accession>
<dbReference type="Proteomes" id="UP001079657">
    <property type="component" value="Unassembled WGS sequence"/>
</dbReference>